<comment type="caution">
    <text evidence="8">The sequence shown here is derived from an EMBL/GenBank/DDBJ whole genome shotgun (WGS) entry which is preliminary data.</text>
</comment>
<keyword evidence="3 6" id="KW-0812">Transmembrane</keyword>
<keyword evidence="4 6" id="KW-1133">Transmembrane helix</keyword>
<name>A0A6M0QC18_9BACI</name>
<dbReference type="AlphaFoldDB" id="A0A6M0QC18"/>
<dbReference type="InterPro" id="IPR051791">
    <property type="entry name" value="Pra-immunoreactive"/>
</dbReference>
<dbReference type="RefSeq" id="WP_163181675.1">
    <property type="nucleotide sequence ID" value="NZ_JAAIWM010000009.1"/>
</dbReference>
<evidence type="ECO:0000256" key="5">
    <source>
        <dbReference type="ARBA" id="ARBA00023136"/>
    </source>
</evidence>
<dbReference type="Pfam" id="PF06271">
    <property type="entry name" value="RDD"/>
    <property type="match status" value="1"/>
</dbReference>
<evidence type="ECO:0000256" key="3">
    <source>
        <dbReference type="ARBA" id="ARBA00022692"/>
    </source>
</evidence>
<dbReference type="EMBL" id="JAAIWM010000009">
    <property type="protein sequence ID" value="NEY73817.1"/>
    <property type="molecule type" value="Genomic_DNA"/>
</dbReference>
<evidence type="ECO:0000256" key="2">
    <source>
        <dbReference type="ARBA" id="ARBA00022475"/>
    </source>
</evidence>
<evidence type="ECO:0000313" key="8">
    <source>
        <dbReference type="EMBL" id="NEY73817.1"/>
    </source>
</evidence>
<feature type="domain" description="RDD" evidence="7">
    <location>
        <begin position="4"/>
        <end position="127"/>
    </location>
</feature>
<organism evidence="8 9">
    <name type="scientific">Bacillus mesophilus</name>
    <dbReference type="NCBI Taxonomy" id="1808955"/>
    <lineage>
        <taxon>Bacteria</taxon>
        <taxon>Bacillati</taxon>
        <taxon>Bacillota</taxon>
        <taxon>Bacilli</taxon>
        <taxon>Bacillales</taxon>
        <taxon>Bacillaceae</taxon>
        <taxon>Bacillus</taxon>
    </lineage>
</organism>
<protein>
    <submittedName>
        <fullName evidence="8">RDD family protein</fullName>
    </submittedName>
</protein>
<evidence type="ECO:0000256" key="6">
    <source>
        <dbReference type="SAM" id="Phobius"/>
    </source>
</evidence>
<dbReference type="PANTHER" id="PTHR36115">
    <property type="entry name" value="PROLINE-RICH ANTIGEN HOMOLOG-RELATED"/>
    <property type="match status" value="1"/>
</dbReference>
<dbReference type="GO" id="GO:0005886">
    <property type="term" value="C:plasma membrane"/>
    <property type="evidence" value="ECO:0007669"/>
    <property type="project" value="UniProtKB-SubCell"/>
</dbReference>
<feature type="transmembrane region" description="Helical" evidence="6">
    <location>
        <begin position="96"/>
        <end position="113"/>
    </location>
</feature>
<dbReference type="PANTHER" id="PTHR36115:SF4">
    <property type="entry name" value="MEMBRANE PROTEIN"/>
    <property type="match status" value="1"/>
</dbReference>
<proteinExistence type="predicted"/>
<dbReference type="Proteomes" id="UP000481043">
    <property type="component" value="Unassembled WGS sequence"/>
</dbReference>
<reference evidence="8 9" key="1">
    <citation type="submission" date="2020-02" db="EMBL/GenBank/DDBJ databases">
        <title>Bacillus aquiflavi sp. nov., isolated from yellow water of strong flavor Chinese baijiu in Yibin region of China.</title>
        <authorList>
            <person name="Xie J."/>
        </authorList>
    </citation>
    <scope>NUCLEOTIDE SEQUENCE [LARGE SCALE GENOMIC DNA]</scope>
    <source>
        <strain evidence="8 9">SA4</strain>
    </source>
</reference>
<gene>
    <name evidence="8" type="ORF">G4D63_19050</name>
</gene>
<keyword evidence="2" id="KW-1003">Cell membrane</keyword>
<sequence>MENRAGFWIRFVALIIDSLILGVIQFIISMLFVGLDDPEAGTMVTSVISLVLTIVYFVWFQAKNNGQTFGKKLTGIRVANVDGSRVSMGMMALRELIGKMISTLILFIGYLMAAGKSKRALHDYIAKTIVIRAE</sequence>
<keyword evidence="9" id="KW-1185">Reference proteome</keyword>
<feature type="transmembrane region" description="Helical" evidence="6">
    <location>
        <begin position="40"/>
        <end position="62"/>
    </location>
</feature>
<comment type="subcellular location">
    <subcellularLocation>
        <location evidence="1">Cell membrane</location>
        <topology evidence="1">Multi-pass membrane protein</topology>
    </subcellularLocation>
</comment>
<evidence type="ECO:0000259" key="7">
    <source>
        <dbReference type="Pfam" id="PF06271"/>
    </source>
</evidence>
<evidence type="ECO:0000313" key="9">
    <source>
        <dbReference type="Proteomes" id="UP000481043"/>
    </source>
</evidence>
<evidence type="ECO:0000256" key="4">
    <source>
        <dbReference type="ARBA" id="ARBA00022989"/>
    </source>
</evidence>
<accession>A0A6M0QC18</accession>
<feature type="transmembrane region" description="Helical" evidence="6">
    <location>
        <begin position="7"/>
        <end position="28"/>
    </location>
</feature>
<dbReference type="InterPro" id="IPR010432">
    <property type="entry name" value="RDD"/>
</dbReference>
<keyword evidence="5 6" id="KW-0472">Membrane</keyword>
<evidence type="ECO:0000256" key="1">
    <source>
        <dbReference type="ARBA" id="ARBA00004651"/>
    </source>
</evidence>